<feature type="transmembrane region" description="Helical" evidence="1">
    <location>
        <begin position="5"/>
        <end position="25"/>
    </location>
</feature>
<evidence type="ECO:0000313" key="2">
    <source>
        <dbReference type="EMBL" id="GAA0336086.1"/>
    </source>
</evidence>
<reference evidence="2 3" key="1">
    <citation type="journal article" date="2019" name="Int. J. Syst. Evol. Microbiol.">
        <title>The Global Catalogue of Microorganisms (GCM) 10K type strain sequencing project: providing services to taxonomists for standard genome sequencing and annotation.</title>
        <authorList>
            <consortium name="The Broad Institute Genomics Platform"/>
            <consortium name="The Broad Institute Genome Sequencing Center for Infectious Disease"/>
            <person name="Wu L."/>
            <person name="Ma J."/>
        </authorList>
    </citation>
    <scope>NUCLEOTIDE SEQUENCE [LARGE SCALE GENOMIC DNA]</scope>
    <source>
        <strain evidence="2 3">JCM 9731</strain>
    </source>
</reference>
<keyword evidence="1" id="KW-1133">Transmembrane helix</keyword>
<name>A0ABN0WFQ2_9BACI</name>
<feature type="transmembrane region" description="Helical" evidence="1">
    <location>
        <begin position="62"/>
        <end position="80"/>
    </location>
</feature>
<keyword evidence="1" id="KW-0472">Membrane</keyword>
<organism evidence="2 3">
    <name type="scientific">Bacillus carboniphilus</name>
    <dbReference type="NCBI Taxonomy" id="86663"/>
    <lineage>
        <taxon>Bacteria</taxon>
        <taxon>Bacillati</taxon>
        <taxon>Bacillota</taxon>
        <taxon>Bacilli</taxon>
        <taxon>Bacillales</taxon>
        <taxon>Bacillaceae</taxon>
        <taxon>Bacillus</taxon>
    </lineage>
</organism>
<feature type="transmembrane region" description="Helical" evidence="1">
    <location>
        <begin position="92"/>
        <end position="113"/>
    </location>
</feature>
<accession>A0ABN0WFQ2</accession>
<keyword evidence="3" id="KW-1185">Reference proteome</keyword>
<dbReference type="EMBL" id="BAAADJ010000044">
    <property type="protein sequence ID" value="GAA0336086.1"/>
    <property type="molecule type" value="Genomic_DNA"/>
</dbReference>
<dbReference type="Proteomes" id="UP001500782">
    <property type="component" value="Unassembled WGS sequence"/>
</dbReference>
<keyword evidence="1" id="KW-0812">Transmembrane</keyword>
<comment type="caution">
    <text evidence="2">The sequence shown here is derived from an EMBL/GenBank/DDBJ whole genome shotgun (WGS) entry which is preliminary data.</text>
</comment>
<evidence type="ECO:0000313" key="3">
    <source>
        <dbReference type="Proteomes" id="UP001500782"/>
    </source>
</evidence>
<dbReference type="RefSeq" id="WP_343800096.1">
    <property type="nucleotide sequence ID" value="NZ_BAAADJ010000044.1"/>
</dbReference>
<gene>
    <name evidence="2" type="ORF">GCM10008967_28110</name>
</gene>
<protein>
    <submittedName>
        <fullName evidence="2">Uncharacterized protein</fullName>
    </submittedName>
</protein>
<proteinExistence type="predicted"/>
<evidence type="ECO:0000256" key="1">
    <source>
        <dbReference type="SAM" id="Phobius"/>
    </source>
</evidence>
<sequence length="118" mass="13757">MKNKYLMGFLIFFILSICLSFYRVYQLGHNSEPFDLFHILPGIMFNEAIDGIFPNYPDIIDFIPIALTDGLLGILTVYCLKLLSIRIEEKNGIFYLVILISFSLTQWIIYNYVPLFES</sequence>